<evidence type="ECO:0000256" key="7">
    <source>
        <dbReference type="ARBA" id="ARBA00022679"/>
    </source>
</evidence>
<dbReference type="InterPro" id="IPR050882">
    <property type="entry name" value="Prepilin_peptidase/N-MTase"/>
</dbReference>
<evidence type="ECO:0000256" key="17">
    <source>
        <dbReference type="RuleBase" id="RU003793"/>
    </source>
</evidence>
<gene>
    <name evidence="22" type="ORF">CWE11_06555</name>
</gene>
<evidence type="ECO:0000313" key="23">
    <source>
        <dbReference type="Proteomes" id="UP000288405"/>
    </source>
</evidence>
<comment type="subcellular location">
    <subcellularLocation>
        <location evidence="1">Cell inner membrane</location>
        <topology evidence="1">Multi-pass membrane protein</topology>
    </subcellularLocation>
    <subcellularLocation>
        <location evidence="18">Cell membrane</location>
        <topology evidence="18">Multi-pass membrane protein</topology>
    </subcellularLocation>
</comment>
<keyword evidence="5 18" id="KW-0489">Methyltransferase</keyword>
<dbReference type="InterPro" id="IPR000045">
    <property type="entry name" value="Prepilin_IV_endopep_pep"/>
</dbReference>
<dbReference type="EC" id="3.4.23.43" evidence="15 18"/>
<evidence type="ECO:0000256" key="12">
    <source>
        <dbReference type="ARBA" id="ARBA00023136"/>
    </source>
</evidence>
<feature type="transmembrane region" description="Helical" evidence="19">
    <location>
        <begin position="154"/>
        <end position="171"/>
    </location>
</feature>
<evidence type="ECO:0000256" key="14">
    <source>
        <dbReference type="ARBA" id="ARBA00050401"/>
    </source>
</evidence>
<comment type="function">
    <text evidence="18">Plays an essential role in type IV pili and type II pseudopili formation by proteolytically removing the leader sequence from substrate proteins and subsequently monomethylating the alpha-amino group of the newly exposed N-terminal phenylalanine.</text>
</comment>
<dbReference type="InterPro" id="IPR014032">
    <property type="entry name" value="Peptidase_A24A_bac"/>
</dbReference>
<keyword evidence="4" id="KW-0997">Cell inner membrane</keyword>
<comment type="similarity">
    <text evidence="2 17">Belongs to the peptidase A24 family.</text>
</comment>
<accession>A0A432WIF1</accession>
<dbReference type="AlphaFoldDB" id="A0A432WIF1"/>
<evidence type="ECO:0000256" key="3">
    <source>
        <dbReference type="ARBA" id="ARBA00022475"/>
    </source>
</evidence>
<proteinExistence type="inferred from homology"/>
<evidence type="ECO:0000256" key="18">
    <source>
        <dbReference type="RuleBase" id="RU003794"/>
    </source>
</evidence>
<dbReference type="FunFam" id="1.20.120.1220:FF:000001">
    <property type="entry name" value="Type 4 prepilin-like proteins leader peptide-processing enzyme"/>
    <property type="match status" value="1"/>
</dbReference>
<dbReference type="OrthoDB" id="9789291at2"/>
<dbReference type="RefSeq" id="WP_126776806.1">
    <property type="nucleotide sequence ID" value="NZ_PIPM01000005.1"/>
</dbReference>
<feature type="domain" description="Prepilin peptidase A24 N-terminal" evidence="21">
    <location>
        <begin position="17"/>
        <end position="122"/>
    </location>
</feature>
<evidence type="ECO:0000256" key="13">
    <source>
        <dbReference type="ARBA" id="ARBA00023268"/>
    </source>
</evidence>
<keyword evidence="13 18" id="KW-0511">Multifunctional enzyme</keyword>
<evidence type="ECO:0000256" key="11">
    <source>
        <dbReference type="ARBA" id="ARBA00022989"/>
    </source>
</evidence>
<evidence type="ECO:0000259" key="20">
    <source>
        <dbReference type="Pfam" id="PF01478"/>
    </source>
</evidence>
<keyword evidence="11 19" id="KW-1133">Transmembrane helix</keyword>
<dbReference type="Pfam" id="PF06750">
    <property type="entry name" value="A24_N_bact"/>
    <property type="match status" value="1"/>
</dbReference>
<sequence>MELLQQHPHLAWIFALLLGLIFGSFGNVVVARLPKMLQRQWRIDCAALQGQASQDEAQFNLAYPASQCPQCSASIRWYDNLPVLSFLALRGKCRHCGARISVRYPVTECLTGLLAVACVLTFGISIEALAYWAFLYVLLLLTLIDAEHMLLPDQLTLPLIWAALLLSIQVLPVSPTDAIIGAAAGYLFLWSVYWLFLLLTKKEGMGYGDFKLLAALGAWLGWQFLPLIILLSSLVGAAYGILMILRKRHASGSPMPFGPFLAVAGGIALFFGEAIYQWYWSLYL</sequence>
<dbReference type="GO" id="GO:0032259">
    <property type="term" value="P:methylation"/>
    <property type="evidence" value="ECO:0007669"/>
    <property type="project" value="UniProtKB-KW"/>
</dbReference>
<evidence type="ECO:0000256" key="6">
    <source>
        <dbReference type="ARBA" id="ARBA00022670"/>
    </source>
</evidence>
<dbReference type="PANTHER" id="PTHR30487">
    <property type="entry name" value="TYPE 4 PREPILIN-LIKE PROTEINS LEADER PEPTIDE-PROCESSING ENZYME"/>
    <property type="match status" value="1"/>
</dbReference>
<comment type="catalytic activity">
    <reaction evidence="14 18">
        <text>Typically cleaves a -Gly-|-Phe- bond to release an N-terminal, basic peptide of 5-8 residues from type IV prepilin, and then N-methylates the new N-terminal amino group, the methyl donor being S-adenosyl-L-methionine.</text>
        <dbReference type="EC" id="3.4.23.43"/>
    </reaction>
</comment>
<feature type="transmembrane region" description="Helical" evidence="19">
    <location>
        <begin position="178"/>
        <end position="199"/>
    </location>
</feature>
<dbReference type="GO" id="GO:0006465">
    <property type="term" value="P:signal peptide processing"/>
    <property type="evidence" value="ECO:0007669"/>
    <property type="project" value="TreeGrafter"/>
</dbReference>
<evidence type="ECO:0000256" key="16">
    <source>
        <dbReference type="ARBA" id="ARBA00071870"/>
    </source>
</evidence>
<dbReference type="Pfam" id="PF01478">
    <property type="entry name" value="Peptidase_A24"/>
    <property type="match status" value="1"/>
</dbReference>
<keyword evidence="6 18" id="KW-0645">Protease</keyword>
<reference evidence="22 23" key="1">
    <citation type="journal article" date="2011" name="Front. Microbiol.">
        <title>Genomic signatures of strain selection and enhancement in Bacillus atrophaeus var. globigii, a historical biowarfare simulant.</title>
        <authorList>
            <person name="Gibbons H.S."/>
            <person name="Broomall S.M."/>
            <person name="McNew L.A."/>
            <person name="Daligault H."/>
            <person name="Chapman C."/>
            <person name="Bruce D."/>
            <person name="Karavis M."/>
            <person name="Krepps M."/>
            <person name="McGregor P.A."/>
            <person name="Hong C."/>
            <person name="Park K.H."/>
            <person name="Akmal A."/>
            <person name="Feldman A."/>
            <person name="Lin J.S."/>
            <person name="Chang W.E."/>
            <person name="Higgs B.W."/>
            <person name="Demirev P."/>
            <person name="Lindquist J."/>
            <person name="Liem A."/>
            <person name="Fochler E."/>
            <person name="Read T.D."/>
            <person name="Tapia R."/>
            <person name="Johnson S."/>
            <person name="Bishop-Lilly K.A."/>
            <person name="Detter C."/>
            <person name="Han C."/>
            <person name="Sozhamannan S."/>
            <person name="Rosenzweig C.N."/>
            <person name="Skowronski E.W."/>
        </authorList>
    </citation>
    <scope>NUCLEOTIDE SEQUENCE [LARGE SCALE GENOMIC DNA]</scope>
    <source>
        <strain evidence="22 23">GYP-17</strain>
    </source>
</reference>
<feature type="domain" description="Prepilin type IV endopeptidase peptidase" evidence="20">
    <location>
        <begin position="133"/>
        <end position="241"/>
    </location>
</feature>
<dbReference type="PRINTS" id="PR00864">
    <property type="entry name" value="PREPILNPTASE"/>
</dbReference>
<protein>
    <recommendedName>
        <fullName evidence="16 18">Prepilin leader peptidase/N-methyltransferase</fullName>
        <ecNumber evidence="18">2.1.1.-</ecNumber>
        <ecNumber evidence="15 18">3.4.23.43</ecNumber>
    </recommendedName>
</protein>
<dbReference type="EMBL" id="PIPM01000005">
    <property type="protein sequence ID" value="RUO33497.1"/>
    <property type="molecule type" value="Genomic_DNA"/>
</dbReference>
<evidence type="ECO:0000313" key="22">
    <source>
        <dbReference type="EMBL" id="RUO33497.1"/>
    </source>
</evidence>
<evidence type="ECO:0000256" key="2">
    <source>
        <dbReference type="ARBA" id="ARBA00005801"/>
    </source>
</evidence>
<keyword evidence="23" id="KW-1185">Reference proteome</keyword>
<evidence type="ECO:0000256" key="5">
    <source>
        <dbReference type="ARBA" id="ARBA00022603"/>
    </source>
</evidence>
<keyword evidence="7 18" id="KW-0808">Transferase</keyword>
<keyword evidence="3" id="KW-1003">Cell membrane</keyword>
<dbReference type="InterPro" id="IPR010627">
    <property type="entry name" value="Prepilin_pept_A24_N"/>
</dbReference>
<evidence type="ECO:0000256" key="10">
    <source>
        <dbReference type="ARBA" id="ARBA00022801"/>
    </source>
</evidence>
<dbReference type="GO" id="GO:0004190">
    <property type="term" value="F:aspartic-type endopeptidase activity"/>
    <property type="evidence" value="ECO:0007669"/>
    <property type="project" value="UniProtKB-EC"/>
</dbReference>
<dbReference type="Proteomes" id="UP000288405">
    <property type="component" value="Unassembled WGS sequence"/>
</dbReference>
<comment type="caution">
    <text evidence="22">The sequence shown here is derived from an EMBL/GenBank/DDBJ whole genome shotgun (WGS) entry which is preliminary data.</text>
</comment>
<keyword evidence="12 19" id="KW-0472">Membrane</keyword>
<evidence type="ECO:0000256" key="8">
    <source>
        <dbReference type="ARBA" id="ARBA00022691"/>
    </source>
</evidence>
<dbReference type="PANTHER" id="PTHR30487:SF0">
    <property type="entry name" value="PREPILIN LEADER PEPTIDASE_N-METHYLTRANSFERASE-RELATED"/>
    <property type="match status" value="1"/>
</dbReference>
<feature type="transmembrane region" description="Helical" evidence="19">
    <location>
        <begin position="257"/>
        <end position="279"/>
    </location>
</feature>
<keyword evidence="10 18" id="KW-0378">Hydrolase</keyword>
<dbReference type="GO" id="GO:0005886">
    <property type="term" value="C:plasma membrane"/>
    <property type="evidence" value="ECO:0007669"/>
    <property type="project" value="UniProtKB-SubCell"/>
</dbReference>
<evidence type="ECO:0000256" key="1">
    <source>
        <dbReference type="ARBA" id="ARBA00004429"/>
    </source>
</evidence>
<organism evidence="22 23">
    <name type="scientific">Aliidiomarina sanyensis</name>
    <dbReference type="NCBI Taxonomy" id="1249555"/>
    <lineage>
        <taxon>Bacteria</taxon>
        <taxon>Pseudomonadati</taxon>
        <taxon>Pseudomonadota</taxon>
        <taxon>Gammaproteobacteria</taxon>
        <taxon>Alteromonadales</taxon>
        <taxon>Idiomarinaceae</taxon>
        <taxon>Aliidiomarina</taxon>
    </lineage>
</organism>
<name>A0A432WIF1_9GAMM</name>
<dbReference type="EC" id="2.1.1.-" evidence="18"/>
<dbReference type="Gene3D" id="1.20.120.1220">
    <property type="match status" value="1"/>
</dbReference>
<feature type="transmembrane region" description="Helical" evidence="19">
    <location>
        <begin position="12"/>
        <end position="33"/>
    </location>
</feature>
<feature type="transmembrane region" description="Helical" evidence="19">
    <location>
        <begin position="219"/>
        <end position="245"/>
    </location>
</feature>
<evidence type="ECO:0000256" key="19">
    <source>
        <dbReference type="SAM" id="Phobius"/>
    </source>
</evidence>
<evidence type="ECO:0000259" key="21">
    <source>
        <dbReference type="Pfam" id="PF06750"/>
    </source>
</evidence>
<keyword evidence="9 18" id="KW-0812">Transmembrane</keyword>
<dbReference type="GO" id="GO:0008168">
    <property type="term" value="F:methyltransferase activity"/>
    <property type="evidence" value="ECO:0007669"/>
    <property type="project" value="UniProtKB-KW"/>
</dbReference>
<evidence type="ECO:0000256" key="9">
    <source>
        <dbReference type="ARBA" id="ARBA00022692"/>
    </source>
</evidence>
<feature type="transmembrane region" description="Helical" evidence="19">
    <location>
        <begin position="109"/>
        <end position="134"/>
    </location>
</feature>
<keyword evidence="8" id="KW-0949">S-adenosyl-L-methionine</keyword>
<evidence type="ECO:0000256" key="4">
    <source>
        <dbReference type="ARBA" id="ARBA00022519"/>
    </source>
</evidence>
<evidence type="ECO:0000256" key="15">
    <source>
        <dbReference type="ARBA" id="ARBA00067082"/>
    </source>
</evidence>